<dbReference type="OrthoDB" id="6902891at2"/>
<comment type="caution">
    <text evidence="2">The sequence shown here is derived from an EMBL/GenBank/DDBJ whole genome shotgun (WGS) entry which is preliminary data.</text>
</comment>
<evidence type="ECO:0000313" key="2">
    <source>
        <dbReference type="EMBL" id="GDY50187.1"/>
    </source>
</evidence>
<evidence type="ECO:0000259" key="1">
    <source>
        <dbReference type="Pfam" id="PF22636"/>
    </source>
</evidence>
<dbReference type="AlphaFoldDB" id="A0A4D4KUM9"/>
<feature type="domain" description="Fluoroacetyl-CoA-specific thioesterase-like" evidence="1">
    <location>
        <begin position="10"/>
        <end position="111"/>
    </location>
</feature>
<protein>
    <recommendedName>
        <fullName evidence="1">Fluoroacetyl-CoA-specific thioesterase-like domain-containing protein</fullName>
    </recommendedName>
</protein>
<dbReference type="SUPFAM" id="SSF54637">
    <property type="entry name" value="Thioesterase/thiol ester dehydrase-isomerase"/>
    <property type="match status" value="1"/>
</dbReference>
<dbReference type="InterPro" id="IPR054485">
    <property type="entry name" value="FlK-like_dom"/>
</dbReference>
<proteinExistence type="predicted"/>
<dbReference type="InterPro" id="IPR025540">
    <property type="entry name" value="FlK"/>
</dbReference>
<evidence type="ECO:0000313" key="3">
    <source>
        <dbReference type="Proteomes" id="UP000301309"/>
    </source>
</evidence>
<dbReference type="EMBL" id="BJHW01000001">
    <property type="protein sequence ID" value="GDY50187.1"/>
    <property type="molecule type" value="Genomic_DNA"/>
</dbReference>
<dbReference type="Gene3D" id="3.10.129.10">
    <property type="entry name" value="Hotdog Thioesterase"/>
    <property type="match status" value="1"/>
</dbReference>
<dbReference type="PANTHER" id="PTHR36934">
    <property type="entry name" value="BLR0278 PROTEIN"/>
    <property type="match status" value="1"/>
</dbReference>
<dbReference type="PANTHER" id="PTHR36934:SF1">
    <property type="entry name" value="THIOESTERASE DOMAIN-CONTAINING PROTEIN"/>
    <property type="match status" value="1"/>
</dbReference>
<keyword evidence="3" id="KW-1185">Reference proteome</keyword>
<dbReference type="RefSeq" id="WP_137976094.1">
    <property type="nucleotide sequence ID" value="NZ_BAAASO010000073.1"/>
</dbReference>
<dbReference type="Proteomes" id="UP000301309">
    <property type="component" value="Unassembled WGS sequence"/>
</dbReference>
<name>A0A4D4KUM9_STRVO</name>
<dbReference type="InterPro" id="IPR029069">
    <property type="entry name" value="HotDog_dom_sf"/>
</dbReference>
<sequence>MSTFELEKDVRADDTAAAFGAHFPAAASTPFVLGLAEVACHNAVADELEPGEVTVGVSATIEHLLPSPVGARLVARARLVERSGRRLVFTVEIYDGDDLCARIQHRRAIASTARLAEKLAASR</sequence>
<organism evidence="2 3">
    <name type="scientific">Streptomyces violaceusniger</name>
    <dbReference type="NCBI Taxonomy" id="68280"/>
    <lineage>
        <taxon>Bacteria</taxon>
        <taxon>Bacillati</taxon>
        <taxon>Actinomycetota</taxon>
        <taxon>Actinomycetes</taxon>
        <taxon>Kitasatosporales</taxon>
        <taxon>Streptomycetaceae</taxon>
        <taxon>Streptomyces</taxon>
        <taxon>Streptomyces violaceusniger group</taxon>
    </lineage>
</organism>
<dbReference type="Pfam" id="PF22636">
    <property type="entry name" value="FlK"/>
    <property type="match status" value="1"/>
</dbReference>
<reference evidence="2 3" key="1">
    <citation type="journal article" date="2020" name="Int. J. Syst. Evol. Microbiol.">
        <title>Reclassification of Streptomyces castelarensis and Streptomyces sporoclivatus as later heterotypic synonyms of Streptomyces antimycoticus.</title>
        <authorList>
            <person name="Komaki H."/>
            <person name="Tamura T."/>
        </authorList>
    </citation>
    <scope>NUCLEOTIDE SEQUENCE [LARGE SCALE GENOMIC DNA]</scope>
    <source>
        <strain evidence="2 3">NBRC 13459</strain>
    </source>
</reference>
<accession>A0A4D4KUM9</accession>
<gene>
    <name evidence="2" type="ORF">SVIO_008100</name>
</gene>